<dbReference type="InterPro" id="IPR012349">
    <property type="entry name" value="Split_barrel_FMN-bd"/>
</dbReference>
<dbReference type="Gene3D" id="2.30.110.10">
    <property type="entry name" value="Electron Transport, Fmn-binding Protein, Chain A"/>
    <property type="match status" value="1"/>
</dbReference>
<dbReference type="GeneID" id="111297274"/>
<dbReference type="KEGG" id="dzi:111297274"/>
<accession>A0A6P5Z5Q4</accession>
<dbReference type="SUPFAM" id="SSF50475">
    <property type="entry name" value="FMN-binding split barrel"/>
    <property type="match status" value="1"/>
</dbReference>
<dbReference type="RefSeq" id="XP_022747681.1">
    <property type="nucleotide sequence ID" value="XM_022891946.1"/>
</dbReference>
<dbReference type="OrthoDB" id="10256706at2759"/>
<keyword evidence="1" id="KW-1185">Reference proteome</keyword>
<evidence type="ECO:0000313" key="2">
    <source>
        <dbReference type="RefSeq" id="XP_022747681.1"/>
    </source>
</evidence>
<name>A0A6P5Z5Q4_DURZI</name>
<evidence type="ECO:0000313" key="1">
    <source>
        <dbReference type="Proteomes" id="UP000515121"/>
    </source>
</evidence>
<sequence length="309" mass="34536">MKGSNRATVLTLAEKCKNILASSWQGHLNTIKSDAKGSKESIYTSKVKYIIKRGKPYIWVPEHELHNVNTIIDERGSFSVASPFPGPLGKLLRSVNKFPARVALTGDVVPLKDKKAQSAAESLKELILSEEKAVKEFSYTVSGVLSSSNLFSTSRSENLKELIDGDEKYVIYKFNLSSCMFVNGNGGTHEVDLEDIEKCKADLLAPYSAKLIDGINQSEARRRGLILFCFIYLNVNARDACILSLDRNGFDVLGKVRSKATNDEVDEYQWKQFRFTFKEEARDVESFCCQLVQMEEEAVKKVSSYSGLG</sequence>
<gene>
    <name evidence="2" type="primary">LOC111297274</name>
</gene>
<dbReference type="Gene3D" id="3.20.180.10">
    <property type="entry name" value="PNP-oxidase-like"/>
    <property type="match status" value="1"/>
</dbReference>
<organism evidence="1 2">
    <name type="scientific">Durio zibethinus</name>
    <name type="common">Durian</name>
    <dbReference type="NCBI Taxonomy" id="66656"/>
    <lineage>
        <taxon>Eukaryota</taxon>
        <taxon>Viridiplantae</taxon>
        <taxon>Streptophyta</taxon>
        <taxon>Embryophyta</taxon>
        <taxon>Tracheophyta</taxon>
        <taxon>Spermatophyta</taxon>
        <taxon>Magnoliopsida</taxon>
        <taxon>eudicotyledons</taxon>
        <taxon>Gunneridae</taxon>
        <taxon>Pentapetalae</taxon>
        <taxon>rosids</taxon>
        <taxon>malvids</taxon>
        <taxon>Malvales</taxon>
        <taxon>Malvaceae</taxon>
        <taxon>Helicteroideae</taxon>
        <taxon>Durio</taxon>
    </lineage>
</organism>
<dbReference type="PANTHER" id="PTHR37375:SF1">
    <property type="entry name" value="DUF2470 DOMAIN-CONTAINING PROTEIN"/>
    <property type="match status" value="1"/>
</dbReference>
<dbReference type="InterPro" id="IPR037119">
    <property type="entry name" value="Haem_oxidase_HugZ-like_sf"/>
</dbReference>
<dbReference type="AlphaFoldDB" id="A0A6P5Z5Q4"/>
<proteinExistence type="predicted"/>
<dbReference type="Proteomes" id="UP000515121">
    <property type="component" value="Unplaced"/>
</dbReference>
<reference evidence="2" key="1">
    <citation type="submission" date="2025-08" db="UniProtKB">
        <authorList>
            <consortium name="RefSeq"/>
        </authorList>
    </citation>
    <scope>IDENTIFICATION</scope>
    <source>
        <tissue evidence="2">Fruit stalk</tissue>
    </source>
</reference>
<protein>
    <submittedName>
        <fullName evidence="2">Uncharacterized protein LOC111297274 isoform X1</fullName>
    </submittedName>
</protein>
<dbReference type="PANTHER" id="PTHR37375">
    <property type="entry name" value="EXPRESSED PROTEIN"/>
    <property type="match status" value="1"/>
</dbReference>